<protein>
    <submittedName>
        <fullName evidence="1">Uncharacterized protein</fullName>
    </submittedName>
</protein>
<evidence type="ECO:0000313" key="1">
    <source>
        <dbReference type="EMBL" id="KAE9452383.1"/>
    </source>
</evidence>
<evidence type="ECO:0000313" key="2">
    <source>
        <dbReference type="Proteomes" id="UP000428333"/>
    </source>
</evidence>
<organism evidence="1 2">
    <name type="scientific">Rhododendron williamsianum</name>
    <dbReference type="NCBI Taxonomy" id="262921"/>
    <lineage>
        <taxon>Eukaryota</taxon>
        <taxon>Viridiplantae</taxon>
        <taxon>Streptophyta</taxon>
        <taxon>Embryophyta</taxon>
        <taxon>Tracheophyta</taxon>
        <taxon>Spermatophyta</taxon>
        <taxon>Magnoliopsida</taxon>
        <taxon>eudicotyledons</taxon>
        <taxon>Gunneridae</taxon>
        <taxon>Pentapetalae</taxon>
        <taxon>asterids</taxon>
        <taxon>Ericales</taxon>
        <taxon>Ericaceae</taxon>
        <taxon>Ericoideae</taxon>
        <taxon>Rhodoreae</taxon>
        <taxon>Rhododendron</taxon>
    </lineage>
</organism>
<name>A0A6A4KY01_9ERIC</name>
<feature type="non-terminal residue" evidence="1">
    <location>
        <position position="1"/>
    </location>
</feature>
<gene>
    <name evidence="1" type="ORF">C3L33_15713</name>
</gene>
<sequence>MLMSSKPICSDNRFFDETLSFSGVNDGIGEVEMEFTKELEFQMMNMFMELWKLNLSFEKVKKAKNYAPCSVILFRAASWLQDESKAKKNILMNLWMMQTELGCGTMDTTVVEQVQFPPLLEFVKLDDARAFKVFGYKMEGVTKWKAFLATRWKAIDVPRWLFSLVS</sequence>
<reference evidence="1 2" key="1">
    <citation type="journal article" date="2019" name="Genome Biol. Evol.">
        <title>The Rhododendron genome and chromosomal organization provide insight into shared whole-genome duplications across the heath family (Ericaceae).</title>
        <authorList>
            <person name="Soza V.L."/>
            <person name="Lindsley D."/>
            <person name="Waalkes A."/>
            <person name="Ramage E."/>
            <person name="Patwardhan R.P."/>
            <person name="Burton J.N."/>
            <person name="Adey A."/>
            <person name="Kumar A."/>
            <person name="Qiu R."/>
            <person name="Shendure J."/>
            <person name="Hall B."/>
        </authorList>
    </citation>
    <scope>NUCLEOTIDE SEQUENCE [LARGE SCALE GENOMIC DNA]</scope>
    <source>
        <strain evidence="1">RSF 1966-606</strain>
    </source>
</reference>
<proteinExistence type="predicted"/>
<dbReference type="Proteomes" id="UP000428333">
    <property type="component" value="Linkage Group LG09"/>
</dbReference>
<dbReference type="AlphaFoldDB" id="A0A6A4KY01"/>
<comment type="caution">
    <text evidence="1">The sequence shown here is derived from an EMBL/GenBank/DDBJ whole genome shotgun (WGS) entry which is preliminary data.</text>
</comment>
<dbReference type="EMBL" id="QEFC01002418">
    <property type="protein sequence ID" value="KAE9452383.1"/>
    <property type="molecule type" value="Genomic_DNA"/>
</dbReference>
<dbReference type="OrthoDB" id="10339711at2759"/>
<accession>A0A6A4KY01</accession>
<keyword evidence="2" id="KW-1185">Reference proteome</keyword>